<gene>
    <name evidence="1" type="ORF">EHQ23_00005</name>
    <name evidence="2" type="ORF">EHQ26_00095</name>
</gene>
<comment type="caution">
    <text evidence="1">The sequence shown here is derived from an EMBL/GenBank/DDBJ whole genome shotgun (WGS) entry which is preliminary data.</text>
</comment>
<proteinExistence type="predicted"/>
<protein>
    <recommendedName>
        <fullName evidence="5">Lipoprotein</fullName>
    </recommendedName>
</protein>
<dbReference type="Proteomes" id="UP000297918">
    <property type="component" value="Unassembled WGS sequence"/>
</dbReference>
<dbReference type="AlphaFoldDB" id="A0A4R9ITT4"/>
<dbReference type="Proteomes" id="UP000297394">
    <property type="component" value="Unassembled WGS sequence"/>
</dbReference>
<accession>A0A4R9ITT4</accession>
<sequence length="162" mass="18862">MKITFTFILAFSIILLTSCSPEKPPTDNDLRSSFKIVHTKLVNQIQKEQSIEPLLRLPRRIDSFNCEVKGTITIVSYSFSNKKILEACFLLDEVLMTLNEKNRSELSEIDYIFYSLKLSDGKTMAIYFYYNPEKKQWELNSLNRVTDETMGYSFQKLSQPFG</sequence>
<dbReference type="EMBL" id="RQFM01000002">
    <property type="protein sequence ID" value="TGK92187.1"/>
    <property type="molecule type" value="Genomic_DNA"/>
</dbReference>
<evidence type="ECO:0000313" key="1">
    <source>
        <dbReference type="EMBL" id="TGK92187.1"/>
    </source>
</evidence>
<evidence type="ECO:0000313" key="4">
    <source>
        <dbReference type="Proteomes" id="UP000297918"/>
    </source>
</evidence>
<evidence type="ECO:0000313" key="2">
    <source>
        <dbReference type="EMBL" id="TGK94963.1"/>
    </source>
</evidence>
<reference evidence="3 4" key="2">
    <citation type="journal article" date="2019" name="PLoS Negl. Trop. Dis.">
        <title>Revisiting the worldwide diversity of Leptospira species in the environment.</title>
        <authorList>
            <person name="Vincent A.T."/>
            <person name="Schiettekatte O."/>
            <person name="Bourhy P."/>
            <person name="Veyrier F.J."/>
            <person name="Picardeau M."/>
        </authorList>
    </citation>
    <scope>NUCLEOTIDE SEQUENCE [LARGE SCALE GENOMIC DNA]</scope>
    <source>
        <strain evidence="1 3">201800280</strain>
        <strain evidence="4">201800281</strain>
    </source>
</reference>
<dbReference type="EMBL" id="RQFL01000006">
    <property type="protein sequence ID" value="TGK94963.1"/>
    <property type="molecule type" value="Genomic_DNA"/>
</dbReference>
<organism evidence="1 3">
    <name type="scientific">Leptospira bourretii</name>
    <dbReference type="NCBI Taxonomy" id="2484962"/>
    <lineage>
        <taxon>Bacteria</taxon>
        <taxon>Pseudomonadati</taxon>
        <taxon>Spirochaetota</taxon>
        <taxon>Spirochaetia</taxon>
        <taxon>Leptospirales</taxon>
        <taxon>Leptospiraceae</taxon>
        <taxon>Leptospira</taxon>
    </lineage>
</organism>
<evidence type="ECO:0000313" key="3">
    <source>
        <dbReference type="Proteomes" id="UP000297394"/>
    </source>
</evidence>
<name>A0A4R9ITT4_9LEPT</name>
<dbReference type="PROSITE" id="PS51257">
    <property type="entry name" value="PROKAR_LIPOPROTEIN"/>
    <property type="match status" value="1"/>
</dbReference>
<keyword evidence="4" id="KW-1185">Reference proteome</keyword>
<evidence type="ECO:0008006" key="5">
    <source>
        <dbReference type="Google" id="ProtNLM"/>
    </source>
</evidence>
<dbReference type="RefSeq" id="WP_135748948.1">
    <property type="nucleotide sequence ID" value="NZ_RQFL01000006.1"/>
</dbReference>
<reference evidence="2" key="1">
    <citation type="submission" date="2018-10" db="EMBL/GenBank/DDBJ databases">
        <authorList>
            <person name="Vincent A.T."/>
            <person name="Schiettekatte O."/>
            <person name="Bourhy P."/>
            <person name="Veyrier F.J."/>
            <person name="Picardeau M."/>
        </authorList>
    </citation>
    <scope>NUCLEOTIDE SEQUENCE</scope>
    <source>
        <strain evidence="2">201800281</strain>
    </source>
</reference>